<feature type="domain" description="Major facilitator superfamily (MFS) profile" evidence="7">
    <location>
        <begin position="77"/>
        <end position="486"/>
    </location>
</feature>
<feature type="transmembrane region" description="Helical" evidence="6">
    <location>
        <begin position="330"/>
        <end position="351"/>
    </location>
</feature>
<dbReference type="VEuPathDB" id="TriTrypDB:LpyrH10_21_1650"/>
<dbReference type="Pfam" id="PF07690">
    <property type="entry name" value="MFS_1"/>
    <property type="match status" value="1"/>
</dbReference>
<feature type="transmembrane region" description="Helical" evidence="6">
    <location>
        <begin position="426"/>
        <end position="450"/>
    </location>
</feature>
<evidence type="ECO:0000256" key="4">
    <source>
        <dbReference type="ARBA" id="ARBA00023136"/>
    </source>
</evidence>
<feature type="transmembrane region" description="Helical" evidence="6">
    <location>
        <begin position="142"/>
        <end position="164"/>
    </location>
</feature>
<feature type="region of interest" description="Disordered" evidence="5">
    <location>
        <begin position="494"/>
        <end position="541"/>
    </location>
</feature>
<accession>A0A0N0VDR2</accession>
<feature type="transmembrane region" description="Helical" evidence="6">
    <location>
        <begin position="358"/>
        <end position="378"/>
    </location>
</feature>
<gene>
    <name evidence="8" type="ORF">ABB37_08029</name>
</gene>
<feature type="transmembrane region" description="Helical" evidence="6">
    <location>
        <begin position="75"/>
        <end position="99"/>
    </location>
</feature>
<dbReference type="Proteomes" id="UP000037923">
    <property type="component" value="Unassembled WGS sequence"/>
</dbReference>
<keyword evidence="9" id="KW-1185">Reference proteome</keyword>
<dbReference type="GO" id="GO:0016020">
    <property type="term" value="C:membrane"/>
    <property type="evidence" value="ECO:0007669"/>
    <property type="project" value="UniProtKB-SubCell"/>
</dbReference>
<keyword evidence="4 6" id="KW-0472">Membrane</keyword>
<protein>
    <recommendedName>
        <fullName evidence="7">Major facilitator superfamily (MFS) profile domain-containing protein</fullName>
    </recommendedName>
</protein>
<evidence type="ECO:0000256" key="2">
    <source>
        <dbReference type="ARBA" id="ARBA00022692"/>
    </source>
</evidence>
<dbReference type="EMBL" id="LGTL01000021">
    <property type="protein sequence ID" value="KPA76308.1"/>
    <property type="molecule type" value="Genomic_DNA"/>
</dbReference>
<feature type="transmembrane region" description="Helical" evidence="6">
    <location>
        <begin position="390"/>
        <end position="414"/>
    </location>
</feature>
<dbReference type="InterPro" id="IPR049680">
    <property type="entry name" value="FLVCR1-2_SLC49-like"/>
</dbReference>
<sequence>MEPKVRGAEAGPSYHEVFQYVDSTTTEQPMNLQGLSASEPYPSTREEMFLSDALPEVAALEERVTTPIRTTPYRYLIIVLFAVFGFINQVQYVAFATIIRETEEYFNVGALAVNVLSLLIPIVYVIGVVPGCYVYNRVGLRYGMIIGAGTNAVAAVLKLIAVWAPKYPLLVVAQVFVAFGQILYLSLPTLIAGIWFAPNERTVATAVASLMGFAGMAVGMFYSPHVVSLPDENTPKEWAGLMGSQFGLSILVFVLIAIFARDKPEHRPSLTSTEDYKLPLARFLKTQLRDWNFLLLCVSFGLIVGFLTALAGVLAQALEPYGIDEDTSGILAFSGILGGAVNCGVIGFFVDRTHCYKYTAISLAAVTTAIVTVATVMIKTVTNSDALAIALYIIIPLLEFVVLPLVPVVMELAVEVAYPCPETVPSTLVLISMCFFSFIGMVVFSVILGDVPTTDTAFFCVIITLIVAAVSIVGLVFVRENLRRHAEDNARAAAAADEDVDASGSVGAGEEAEEEVVGVDSAENKKQLGVQTGIVTSPNNE</sequence>
<feature type="transmembrane region" description="Helical" evidence="6">
    <location>
        <begin position="170"/>
        <end position="196"/>
    </location>
</feature>
<comment type="caution">
    <text evidence="8">The sequence shown here is derived from an EMBL/GenBank/DDBJ whole genome shotgun (WGS) entry which is preliminary data.</text>
</comment>
<evidence type="ECO:0000259" key="7">
    <source>
        <dbReference type="PROSITE" id="PS50850"/>
    </source>
</evidence>
<feature type="transmembrane region" description="Helical" evidence="6">
    <location>
        <begin position="203"/>
        <end position="222"/>
    </location>
</feature>
<keyword evidence="3 6" id="KW-1133">Transmembrane helix</keyword>
<feature type="transmembrane region" description="Helical" evidence="6">
    <location>
        <begin position="293"/>
        <end position="318"/>
    </location>
</feature>
<dbReference type="PROSITE" id="PS50850">
    <property type="entry name" value="MFS"/>
    <property type="match status" value="1"/>
</dbReference>
<dbReference type="InterPro" id="IPR011701">
    <property type="entry name" value="MFS"/>
</dbReference>
<dbReference type="PANTHER" id="PTHR10924">
    <property type="entry name" value="MAJOR FACILITATOR SUPERFAMILY PROTEIN-RELATED"/>
    <property type="match status" value="1"/>
</dbReference>
<keyword evidence="2 6" id="KW-0812">Transmembrane</keyword>
<proteinExistence type="predicted"/>
<dbReference type="InterPro" id="IPR036259">
    <property type="entry name" value="MFS_trans_sf"/>
</dbReference>
<organism evidence="8 9">
    <name type="scientific">Leptomonas pyrrhocoris</name>
    <name type="common">Firebug parasite</name>
    <dbReference type="NCBI Taxonomy" id="157538"/>
    <lineage>
        <taxon>Eukaryota</taxon>
        <taxon>Discoba</taxon>
        <taxon>Euglenozoa</taxon>
        <taxon>Kinetoplastea</taxon>
        <taxon>Metakinetoplastina</taxon>
        <taxon>Trypanosomatida</taxon>
        <taxon>Trypanosomatidae</taxon>
        <taxon>Leishmaniinae</taxon>
        <taxon>Leptomonas</taxon>
    </lineage>
</organism>
<feature type="transmembrane region" description="Helical" evidence="6">
    <location>
        <begin position="242"/>
        <end position="260"/>
    </location>
</feature>
<dbReference type="GeneID" id="26908314"/>
<dbReference type="GO" id="GO:0022857">
    <property type="term" value="F:transmembrane transporter activity"/>
    <property type="evidence" value="ECO:0007669"/>
    <property type="project" value="InterPro"/>
</dbReference>
<dbReference type="OrthoDB" id="422206at2759"/>
<dbReference type="RefSeq" id="XP_015654747.1">
    <property type="nucleotide sequence ID" value="XM_015806876.1"/>
</dbReference>
<reference evidence="8 9" key="1">
    <citation type="submission" date="2015-07" db="EMBL/GenBank/DDBJ databases">
        <title>High-quality genome of monoxenous trypanosomatid Leptomonas pyrrhocoris.</title>
        <authorList>
            <person name="Flegontov P."/>
            <person name="Butenko A."/>
            <person name="Firsov S."/>
            <person name="Vlcek C."/>
            <person name="Logacheva M.D."/>
            <person name="Field M."/>
            <person name="Filatov D."/>
            <person name="Flegontova O."/>
            <person name="Gerasimov E."/>
            <person name="Jackson A.P."/>
            <person name="Kelly S."/>
            <person name="Opperdoes F."/>
            <person name="O'Reilly A."/>
            <person name="Votypka J."/>
            <person name="Yurchenko V."/>
            <person name="Lukes J."/>
        </authorList>
    </citation>
    <scope>NUCLEOTIDE SEQUENCE [LARGE SCALE GENOMIC DNA]</scope>
    <source>
        <strain evidence="8">H10</strain>
    </source>
</reference>
<dbReference type="InterPro" id="IPR020846">
    <property type="entry name" value="MFS_dom"/>
</dbReference>
<evidence type="ECO:0000256" key="3">
    <source>
        <dbReference type="ARBA" id="ARBA00022989"/>
    </source>
</evidence>
<evidence type="ECO:0000256" key="6">
    <source>
        <dbReference type="SAM" id="Phobius"/>
    </source>
</evidence>
<dbReference type="AlphaFoldDB" id="A0A0N0VDR2"/>
<dbReference type="PANTHER" id="PTHR10924:SF6">
    <property type="entry name" value="SOLUTE CARRIER FAMILY 49 MEMBER A3"/>
    <property type="match status" value="1"/>
</dbReference>
<comment type="subcellular location">
    <subcellularLocation>
        <location evidence="1">Membrane</location>
        <topology evidence="1">Multi-pass membrane protein</topology>
    </subcellularLocation>
</comment>
<evidence type="ECO:0000313" key="9">
    <source>
        <dbReference type="Proteomes" id="UP000037923"/>
    </source>
</evidence>
<name>A0A0N0VDR2_LEPPY</name>
<evidence type="ECO:0000256" key="1">
    <source>
        <dbReference type="ARBA" id="ARBA00004141"/>
    </source>
</evidence>
<dbReference type="Gene3D" id="1.20.1250.20">
    <property type="entry name" value="MFS general substrate transporter like domains"/>
    <property type="match status" value="2"/>
</dbReference>
<dbReference type="SUPFAM" id="SSF103473">
    <property type="entry name" value="MFS general substrate transporter"/>
    <property type="match status" value="1"/>
</dbReference>
<evidence type="ECO:0000256" key="5">
    <source>
        <dbReference type="SAM" id="MobiDB-lite"/>
    </source>
</evidence>
<evidence type="ECO:0000313" key="8">
    <source>
        <dbReference type="EMBL" id="KPA76308.1"/>
    </source>
</evidence>
<feature type="transmembrane region" description="Helical" evidence="6">
    <location>
        <begin position="111"/>
        <end position="135"/>
    </location>
</feature>
<feature type="transmembrane region" description="Helical" evidence="6">
    <location>
        <begin position="456"/>
        <end position="478"/>
    </location>
</feature>
<feature type="compositionally biased region" description="Polar residues" evidence="5">
    <location>
        <begin position="529"/>
        <end position="541"/>
    </location>
</feature>
<dbReference type="OMA" id="MNAVAFF"/>